<evidence type="ECO:0000313" key="2">
    <source>
        <dbReference type="EMBL" id="PLE24065.1"/>
    </source>
</evidence>
<proteinExistence type="predicted"/>
<evidence type="ECO:0000313" key="5">
    <source>
        <dbReference type="Proteomes" id="UP000283322"/>
    </source>
</evidence>
<feature type="transmembrane region" description="Helical" evidence="1">
    <location>
        <begin position="227"/>
        <end position="252"/>
    </location>
</feature>
<protein>
    <submittedName>
        <fullName evidence="3">Uncharacterized protein</fullName>
    </submittedName>
</protein>
<keyword evidence="1" id="KW-0812">Transmembrane</keyword>
<dbReference type="EMBL" id="MPYG04000039">
    <property type="protein sequence ID" value="ROH02919.1"/>
    <property type="molecule type" value="Genomic_DNA"/>
</dbReference>
<keyword evidence="1" id="KW-0472">Membrane</keyword>
<evidence type="ECO:0000256" key="1">
    <source>
        <dbReference type="SAM" id="Phobius"/>
    </source>
</evidence>
<feature type="transmembrane region" description="Helical" evidence="1">
    <location>
        <begin position="85"/>
        <end position="105"/>
    </location>
</feature>
<evidence type="ECO:0000313" key="4">
    <source>
        <dbReference type="Proteomes" id="UP000234439"/>
    </source>
</evidence>
<feature type="transmembrane region" description="Helical" evidence="1">
    <location>
        <begin position="145"/>
        <end position="165"/>
    </location>
</feature>
<keyword evidence="1" id="KW-1133">Transmembrane helix</keyword>
<comment type="caution">
    <text evidence="3">The sequence shown here is derived from an EMBL/GenBank/DDBJ whole genome shotgun (WGS) entry which is preliminary data.</text>
</comment>
<feature type="transmembrane region" description="Helical" evidence="1">
    <location>
        <begin position="40"/>
        <end position="64"/>
    </location>
</feature>
<reference evidence="3 5" key="2">
    <citation type="submission" date="2018-10" db="EMBL/GenBank/DDBJ databases">
        <authorList>
            <person name="Vanduin D."/>
            <person name="Fouts D."/>
            <person name="Wright M."/>
            <person name="Sutton G."/>
            <person name="Nguyen K."/>
            <person name="Kreiswirth B."/>
            <person name="Chen L."/>
            <person name="Rojas L."/>
            <person name="Hujer A."/>
            <person name="Hujer K."/>
            <person name="Bonomo R."/>
            <person name="Adams M."/>
        </authorList>
    </citation>
    <scope>NUCLEOTIDE SEQUENCE [LARGE SCALE GENOMIC DNA]</scope>
    <source>
        <strain evidence="3 5">CRK0165</strain>
    </source>
</reference>
<organism evidence="3 5">
    <name type="scientific">Klebsiella pneumoniae</name>
    <dbReference type="NCBI Taxonomy" id="573"/>
    <lineage>
        <taxon>Bacteria</taxon>
        <taxon>Pseudomonadati</taxon>
        <taxon>Pseudomonadota</taxon>
        <taxon>Gammaproteobacteria</taxon>
        <taxon>Enterobacterales</taxon>
        <taxon>Enterobacteriaceae</taxon>
        <taxon>Klebsiella/Raoultella group</taxon>
        <taxon>Klebsiella</taxon>
        <taxon>Klebsiella pneumoniae complex</taxon>
    </lineage>
</organism>
<feature type="transmembrane region" description="Helical" evidence="1">
    <location>
        <begin position="185"/>
        <end position="207"/>
    </location>
</feature>
<gene>
    <name evidence="2" type="ORF">B6I68_29970</name>
    <name evidence="3" type="ORF">BL124_00004350</name>
</gene>
<accession>A0A423A030</accession>
<dbReference type="Proteomes" id="UP000234439">
    <property type="component" value="Unassembled WGS sequence"/>
</dbReference>
<name>A0A423A030_KLEPN</name>
<evidence type="ECO:0000313" key="3">
    <source>
        <dbReference type="EMBL" id="ROH02919.1"/>
    </source>
</evidence>
<reference evidence="2 4" key="1">
    <citation type="journal article" date="2017" name="J. Infect. Dis.">
        <title>An Analysis of the Epidemic of Klebsiella pneumoniae Carbapenemase-Producing K. pneumoniae: Convergence of Two Evolutionary Mechanisms Creates the Perfect Storm.</title>
        <authorList>
            <person name="Rojas L.J."/>
            <person name="Weinstock G.M."/>
            <person name="De La Cadena E."/>
            <person name="Diaz L."/>
            <person name="Rios R."/>
            <person name="Hanson B.M."/>
            <person name="Brown J.S."/>
            <person name="Vats P."/>
            <person name="Phillips D.S."/>
            <person name="Nguyen H."/>
            <person name="Hujer K.M."/>
            <person name="Correa A."/>
            <person name="Adams M.D."/>
            <person name="Perez F."/>
            <person name="Sodergren E."/>
            <person name="Narechania A."/>
            <person name="Planet P.J."/>
            <person name="Villegas M.V."/>
            <person name="Bonomo R.A."/>
            <person name="Arias C.A."/>
        </authorList>
    </citation>
    <scope>NUCLEOTIDE SEQUENCE [LARGE SCALE GENOMIC DNA]</scope>
    <source>
        <strain evidence="2 4">COL-Kpn30</strain>
    </source>
</reference>
<feature type="transmembrane region" description="Helical" evidence="1">
    <location>
        <begin position="111"/>
        <end position="133"/>
    </location>
</feature>
<dbReference type="AlphaFoldDB" id="A0A423A030"/>
<dbReference type="Proteomes" id="UP000283322">
    <property type="component" value="Unassembled WGS sequence"/>
</dbReference>
<dbReference type="EMBL" id="NCMJ01000239">
    <property type="protein sequence ID" value="PLE24065.1"/>
    <property type="molecule type" value="Genomic_DNA"/>
</dbReference>
<dbReference type="RefSeq" id="WP_024623006.1">
    <property type="nucleotide sequence ID" value="NZ_AP022527.1"/>
</dbReference>
<sequence length="337" mass="38619">MMANILRSIPMLLVIGFNLLLAILFSLIYARKHPETDLFIIITFTGMLSISTYIISFYSVSTFATKEKKKIKGVFPRRRGKLKRIITDSMVLILVFFVSGSIVFSGSDLNYGLALLAISTGYFTFLLVNYYFLCMSRVKEKIVKIINKILFIVFSIILFFSKMIANGFVKEFFDVDIAKVPYISWSFSILFAIPFFLITSHVGCMILEGTTDLFRIRKIKVPPMIHYSIFCLSCVFFSISYISYLGSAGWLFNAVTKKVYSYDTRSSFRCNNKYWTIPELGKDARYLAETSDSYRVIYIRGNNINVEVVKCKKNEGYILFPIENANDILKKQVPKGG</sequence>